<dbReference type="RefSeq" id="WP_183593116.1">
    <property type="nucleotide sequence ID" value="NZ_JACHWR010000002.1"/>
</dbReference>
<dbReference type="PROSITE" id="PS50893">
    <property type="entry name" value="ABC_TRANSPORTER_2"/>
    <property type="match status" value="1"/>
</dbReference>
<evidence type="ECO:0000256" key="3">
    <source>
        <dbReference type="SAM" id="MobiDB-lite"/>
    </source>
</evidence>
<evidence type="ECO:0000259" key="4">
    <source>
        <dbReference type="PROSITE" id="PS50893"/>
    </source>
</evidence>
<dbReference type="GO" id="GO:0005524">
    <property type="term" value="F:ATP binding"/>
    <property type="evidence" value="ECO:0007669"/>
    <property type="project" value="UniProtKB-KW"/>
</dbReference>
<dbReference type="GO" id="GO:0005886">
    <property type="term" value="C:plasma membrane"/>
    <property type="evidence" value="ECO:0007669"/>
    <property type="project" value="TreeGrafter"/>
</dbReference>
<feature type="region of interest" description="Disordered" evidence="3">
    <location>
        <begin position="225"/>
        <end position="249"/>
    </location>
</feature>
<keyword evidence="2 5" id="KW-0067">ATP-binding</keyword>
<accession>A0A7W4VWT9</accession>
<keyword evidence="6" id="KW-1185">Reference proteome</keyword>
<dbReference type="InterPro" id="IPR017871">
    <property type="entry name" value="ABC_transporter-like_CS"/>
</dbReference>
<dbReference type="InterPro" id="IPR015854">
    <property type="entry name" value="ABC_transpr_LolD-like"/>
</dbReference>
<dbReference type="InterPro" id="IPR003439">
    <property type="entry name" value="ABC_transporter-like_ATP-bd"/>
</dbReference>
<sequence>MIDLSHITLTYPDGGEGRLVAVDDVDLSIAGGETVGISGPSGSGKSSLLAVASTLVLPDRGSVRIGDVEATTLDLRGRARLRRERIGIVFQQANLLPSLTTLEQLLVMGELTVGRRRRRSRIDTRIRAVELLEAVGLDGHLDSLPAELSGGQRQRVNVARALMNEPALLVVDEPTSALDRQRGAQLVELVVELTRQYRTATMLVTHDPGVMARMDTTYWMVDGRLAPTRDPSGPNDRDDHAPIERTRTG</sequence>
<proteinExistence type="predicted"/>
<dbReference type="GO" id="GO:0016887">
    <property type="term" value="F:ATP hydrolysis activity"/>
    <property type="evidence" value="ECO:0007669"/>
    <property type="project" value="InterPro"/>
</dbReference>
<comment type="caution">
    <text evidence="5">The sequence shown here is derived from an EMBL/GenBank/DDBJ whole genome shotgun (WGS) entry which is preliminary data.</text>
</comment>
<dbReference type="SUPFAM" id="SSF52540">
    <property type="entry name" value="P-loop containing nucleoside triphosphate hydrolases"/>
    <property type="match status" value="1"/>
</dbReference>
<evidence type="ECO:0000313" key="6">
    <source>
        <dbReference type="Proteomes" id="UP000589626"/>
    </source>
</evidence>
<dbReference type="PANTHER" id="PTHR24220">
    <property type="entry name" value="IMPORT ATP-BINDING PROTEIN"/>
    <property type="match status" value="1"/>
</dbReference>
<dbReference type="EMBL" id="JACHWR010000002">
    <property type="protein sequence ID" value="MBB3043238.1"/>
    <property type="molecule type" value="Genomic_DNA"/>
</dbReference>
<protein>
    <submittedName>
        <fullName evidence="5">Putative ABC transport system ATP-binding protein</fullName>
    </submittedName>
</protein>
<dbReference type="InterPro" id="IPR003593">
    <property type="entry name" value="AAA+_ATPase"/>
</dbReference>
<feature type="domain" description="ABC transporter" evidence="4">
    <location>
        <begin position="2"/>
        <end position="247"/>
    </location>
</feature>
<dbReference type="PANTHER" id="PTHR24220:SF685">
    <property type="entry name" value="ABC TRANSPORTER RELATED"/>
    <property type="match status" value="1"/>
</dbReference>
<dbReference type="AlphaFoldDB" id="A0A7W4VWT9"/>
<dbReference type="InterPro" id="IPR027417">
    <property type="entry name" value="P-loop_NTPase"/>
</dbReference>
<keyword evidence="1" id="KW-0547">Nucleotide-binding</keyword>
<dbReference type="GO" id="GO:0022857">
    <property type="term" value="F:transmembrane transporter activity"/>
    <property type="evidence" value="ECO:0007669"/>
    <property type="project" value="TreeGrafter"/>
</dbReference>
<dbReference type="Pfam" id="PF00005">
    <property type="entry name" value="ABC_tran"/>
    <property type="match status" value="1"/>
</dbReference>
<evidence type="ECO:0000256" key="1">
    <source>
        <dbReference type="ARBA" id="ARBA00022741"/>
    </source>
</evidence>
<evidence type="ECO:0000313" key="5">
    <source>
        <dbReference type="EMBL" id="MBB3043238.1"/>
    </source>
</evidence>
<organism evidence="5 6">
    <name type="scientific">Nocardioides soli</name>
    <dbReference type="NCBI Taxonomy" id="1036020"/>
    <lineage>
        <taxon>Bacteria</taxon>
        <taxon>Bacillati</taxon>
        <taxon>Actinomycetota</taxon>
        <taxon>Actinomycetes</taxon>
        <taxon>Propionibacteriales</taxon>
        <taxon>Nocardioidaceae</taxon>
        <taxon>Nocardioides</taxon>
    </lineage>
</organism>
<feature type="compositionally biased region" description="Basic and acidic residues" evidence="3">
    <location>
        <begin position="235"/>
        <end position="249"/>
    </location>
</feature>
<dbReference type="PROSITE" id="PS00211">
    <property type="entry name" value="ABC_TRANSPORTER_1"/>
    <property type="match status" value="1"/>
</dbReference>
<evidence type="ECO:0000256" key="2">
    <source>
        <dbReference type="ARBA" id="ARBA00022840"/>
    </source>
</evidence>
<gene>
    <name evidence="5" type="ORF">FHU40_003056</name>
</gene>
<dbReference type="Proteomes" id="UP000589626">
    <property type="component" value="Unassembled WGS sequence"/>
</dbReference>
<dbReference type="Gene3D" id="3.40.50.300">
    <property type="entry name" value="P-loop containing nucleotide triphosphate hydrolases"/>
    <property type="match status" value="1"/>
</dbReference>
<dbReference type="SMART" id="SM00382">
    <property type="entry name" value="AAA"/>
    <property type="match status" value="1"/>
</dbReference>
<name>A0A7W4VWT9_9ACTN</name>
<reference evidence="5 6" key="1">
    <citation type="submission" date="2020-08" db="EMBL/GenBank/DDBJ databases">
        <title>Sequencing the genomes of 1000 actinobacteria strains.</title>
        <authorList>
            <person name="Klenk H.-P."/>
        </authorList>
    </citation>
    <scope>NUCLEOTIDE SEQUENCE [LARGE SCALE GENOMIC DNA]</scope>
    <source>
        <strain evidence="5 6">DSM 105498</strain>
    </source>
</reference>